<feature type="compositionally biased region" description="Low complexity" evidence="8">
    <location>
        <begin position="59"/>
        <end position="81"/>
    </location>
</feature>
<comment type="caution">
    <text evidence="10">The sequence shown here is derived from an EMBL/GenBank/DDBJ whole genome shotgun (WGS) entry which is preliminary data.</text>
</comment>
<dbReference type="GO" id="GO:0003714">
    <property type="term" value="F:transcription corepressor activity"/>
    <property type="evidence" value="ECO:0007669"/>
    <property type="project" value="InterPro"/>
</dbReference>
<dbReference type="SUPFAM" id="SSF47762">
    <property type="entry name" value="PAH2 domain"/>
    <property type="match status" value="3"/>
</dbReference>
<dbReference type="FunFam" id="1.20.1160.11:FF:000003">
    <property type="entry name" value="Paired amphipathic helix SIN3-like protein"/>
    <property type="match status" value="1"/>
</dbReference>
<organism evidence="10 11">
    <name type="scientific">Absidia repens</name>
    <dbReference type="NCBI Taxonomy" id="90262"/>
    <lineage>
        <taxon>Eukaryota</taxon>
        <taxon>Fungi</taxon>
        <taxon>Fungi incertae sedis</taxon>
        <taxon>Mucoromycota</taxon>
        <taxon>Mucoromycotina</taxon>
        <taxon>Mucoromycetes</taxon>
        <taxon>Mucorales</taxon>
        <taxon>Cunninghamellaceae</taxon>
        <taxon>Absidia</taxon>
    </lineage>
</organism>
<dbReference type="InterPro" id="IPR039774">
    <property type="entry name" value="Sin3-like"/>
</dbReference>
<dbReference type="InterPro" id="IPR031693">
    <property type="entry name" value="Sin3_C"/>
</dbReference>
<evidence type="ECO:0000256" key="2">
    <source>
        <dbReference type="ARBA" id="ARBA00022491"/>
    </source>
</evidence>
<feature type="compositionally biased region" description="Low complexity" evidence="8">
    <location>
        <begin position="11"/>
        <end position="26"/>
    </location>
</feature>
<name>A0A1X2J0C9_9FUNG</name>
<feature type="region of interest" description="Disordered" evidence="8">
    <location>
        <begin position="178"/>
        <end position="201"/>
    </location>
</feature>
<dbReference type="Gene3D" id="1.20.1160.11">
    <property type="entry name" value="Paired amphipathic helix"/>
    <property type="match status" value="3"/>
</dbReference>
<dbReference type="PANTHER" id="PTHR12346:SF0">
    <property type="entry name" value="SIN3A, ISOFORM G"/>
    <property type="match status" value="1"/>
</dbReference>
<comment type="subcellular location">
    <subcellularLocation>
        <location evidence="1 7">Nucleus</location>
    </subcellularLocation>
</comment>
<dbReference type="Pfam" id="PF02671">
    <property type="entry name" value="PAH"/>
    <property type="match status" value="3"/>
</dbReference>
<feature type="region of interest" description="Disordered" evidence="8">
    <location>
        <begin position="677"/>
        <end position="821"/>
    </location>
</feature>
<evidence type="ECO:0000259" key="9">
    <source>
        <dbReference type="SMART" id="SM00761"/>
    </source>
</evidence>
<dbReference type="InterPro" id="IPR003822">
    <property type="entry name" value="PAH"/>
</dbReference>
<evidence type="ECO:0000256" key="1">
    <source>
        <dbReference type="ARBA" id="ARBA00004123"/>
    </source>
</evidence>
<protein>
    <recommendedName>
        <fullName evidence="9">Histone deacetylase interacting domain-containing protein</fullName>
    </recommendedName>
</protein>
<accession>A0A1X2J0C9</accession>
<dbReference type="InterPro" id="IPR013194">
    <property type="entry name" value="HDAC_interact_dom"/>
</dbReference>
<dbReference type="GO" id="GO:0033698">
    <property type="term" value="C:Rpd3L complex"/>
    <property type="evidence" value="ECO:0007669"/>
    <property type="project" value="UniProtKB-ARBA"/>
</dbReference>
<evidence type="ECO:0000256" key="6">
    <source>
        <dbReference type="ARBA" id="ARBA00023242"/>
    </source>
</evidence>
<dbReference type="FunFam" id="1.20.1160.11:FF:000001">
    <property type="entry name" value="Paired amphipathic helix protein Sin3"/>
    <property type="match status" value="1"/>
</dbReference>
<dbReference type="Proteomes" id="UP000193560">
    <property type="component" value="Unassembled WGS sequence"/>
</dbReference>
<keyword evidence="6 7" id="KW-0539">Nucleus</keyword>
<keyword evidence="3" id="KW-0677">Repeat</keyword>
<feature type="compositionally biased region" description="Polar residues" evidence="8">
    <location>
        <begin position="793"/>
        <end position="821"/>
    </location>
</feature>
<feature type="compositionally biased region" description="Low complexity" evidence="8">
    <location>
        <begin position="744"/>
        <end position="766"/>
    </location>
</feature>
<keyword evidence="4" id="KW-0805">Transcription regulation</keyword>
<dbReference type="EMBL" id="MCGE01000001">
    <property type="protein sequence ID" value="ORZ25235.1"/>
    <property type="molecule type" value="Genomic_DNA"/>
</dbReference>
<feature type="compositionally biased region" description="Low complexity" evidence="8">
    <location>
        <begin position="1112"/>
        <end position="1129"/>
    </location>
</feature>
<feature type="region of interest" description="Disordered" evidence="8">
    <location>
        <begin position="1102"/>
        <end position="1134"/>
    </location>
</feature>
<dbReference type="GO" id="GO:0010628">
    <property type="term" value="P:positive regulation of gene expression"/>
    <property type="evidence" value="ECO:0007669"/>
    <property type="project" value="UniProtKB-ARBA"/>
</dbReference>
<dbReference type="Pfam" id="PF08295">
    <property type="entry name" value="Sin3_corepress"/>
    <property type="match status" value="1"/>
</dbReference>
<evidence type="ECO:0000256" key="5">
    <source>
        <dbReference type="ARBA" id="ARBA00023163"/>
    </source>
</evidence>
<evidence type="ECO:0000313" key="10">
    <source>
        <dbReference type="EMBL" id="ORZ25235.1"/>
    </source>
</evidence>
<dbReference type="GO" id="GO:0000122">
    <property type="term" value="P:negative regulation of transcription by RNA polymerase II"/>
    <property type="evidence" value="ECO:0007669"/>
    <property type="project" value="TreeGrafter"/>
</dbReference>
<evidence type="ECO:0000256" key="7">
    <source>
        <dbReference type="PROSITE-ProRule" id="PRU00810"/>
    </source>
</evidence>
<gene>
    <name evidence="10" type="ORF">BCR42DRAFT_315668</name>
</gene>
<feature type="compositionally biased region" description="Polar residues" evidence="8">
    <location>
        <begin position="768"/>
        <end position="782"/>
    </location>
</feature>
<keyword evidence="5" id="KW-0804">Transcription</keyword>
<dbReference type="InterPro" id="IPR036600">
    <property type="entry name" value="PAH_sf"/>
</dbReference>
<evidence type="ECO:0000313" key="11">
    <source>
        <dbReference type="Proteomes" id="UP000193560"/>
    </source>
</evidence>
<evidence type="ECO:0000256" key="3">
    <source>
        <dbReference type="ARBA" id="ARBA00022737"/>
    </source>
</evidence>
<feature type="compositionally biased region" description="Polar residues" evidence="8">
    <location>
        <begin position="711"/>
        <end position="722"/>
    </location>
</feature>
<proteinExistence type="predicted"/>
<feature type="domain" description="Histone deacetylase interacting" evidence="9">
    <location>
        <begin position="406"/>
        <end position="508"/>
    </location>
</feature>
<sequence>METTTVPSDNTSSSPKTTITTTTSATTREDQKTQVTDIATATTTTEDQEPPSATKTTAEDSTPAAAAPTTTSSNNNNATAAQNGYRPLNVKDALTYLDQVKVQFSEHPEVYNKFLDIMKDFKSQAIDTPGVIERVSTLFRGHPLLISGFNTFLPPGYCIECITDENANDIIKVTTPTGTTTTNAGEPLRLGSETTDGMGNRRAPVEFNHAINYVNKIKNRFSSDPDIYKQFLEILQTYQKEQRPIQEVYGQVQVLFNGDSELLAEFKQFLPDTTGGASTAVYTSTPQGKKKYKLQNKMDTQTSEVRSGMSLDQEMMRPFVSGEEVEFFERVKKYIGSKVTYNAFLKVLNLFSQQIVDQNVLVNRVEGFIGGNKDLFDMFKTLVGYDGKDEMVENVPADMDKPDLSRCRACGPSYRLIPKSWEQSQICSGKDELCLEVLNNKYVSHPTWASEDSGNVASKKNQYEEALHRVEEERYDYDLNIEANLNTIALLEPIMKKISVMNPEEKMEFTLAVGLGGPSKTIYQRIIKKIYGNEKGLQVIGLLHSSPAQTVPIVLKRLKQKDDEWKRAQREWNKIWREVEAKNYFKALDYQGITFKASDKRRITTKHLITEIEESRRPPQFTFNFGKKDVIKDVIRLVYYFFERTELYSVENQTKMRTFMETLLPLVFDVGSLFSDDANDDDDDAADEADDEEDEESQSVQSYDTDDDAAGTNNKPSRSTRGSAKKNFGNRRTLKDILTDNIRQQSTLQPQQQTATGTDAADTDATLPSDSENGSSQQIQQETDVDVPDANDQPETTTSQTAAVTDGDSASPSKADQDSISSTSNKRHVYNLFGDSGFYCFFRLYQLIYDRLCQMKALDELYKKDPTKTKRENKAALNLGLKSIRISGYQLNFSKGYYQALLTLIEKFFEGELDQQSFEEISRYIFGSKAYIMFTIDKTVLALIRHTHLIVSSEKTPQLLDLFKEDRELEHVDAQILGDYRLRVENIVGKDEVLFNIAFDTTRRLLSIQILGDNEDYEKDIGDNYEEYVSSYIDWTNATKGINSSDLTPRFLKRNLKTPPGDGEDAQQQDIFVQSGMQYKICRDTYHLFYIIGSEDIFIRLPSSPSIPPPQSSSSSSSPSPSSSHPSTSQWKSWLESDQGWAKGVTNKEQAEADARKLLFSNDA</sequence>
<dbReference type="PANTHER" id="PTHR12346">
    <property type="entry name" value="SIN3B-RELATED"/>
    <property type="match status" value="1"/>
</dbReference>
<dbReference type="FunFam" id="1.20.1160.11:FF:000002">
    <property type="entry name" value="Paired amphipathic helix protein SIN3"/>
    <property type="match status" value="1"/>
</dbReference>
<dbReference type="SMART" id="SM00761">
    <property type="entry name" value="HDAC_interact"/>
    <property type="match status" value="1"/>
</dbReference>
<dbReference type="STRING" id="90262.A0A1X2J0C9"/>
<dbReference type="OrthoDB" id="10265969at2759"/>
<feature type="compositionally biased region" description="Polar residues" evidence="8">
    <location>
        <begin position="1"/>
        <end position="10"/>
    </location>
</feature>
<dbReference type="Pfam" id="PF16879">
    <property type="entry name" value="Sin3a_C"/>
    <property type="match status" value="1"/>
</dbReference>
<feature type="compositionally biased region" description="Acidic residues" evidence="8">
    <location>
        <begin position="677"/>
        <end position="697"/>
    </location>
</feature>
<evidence type="ECO:0000256" key="4">
    <source>
        <dbReference type="ARBA" id="ARBA00023015"/>
    </source>
</evidence>
<feature type="compositionally biased region" description="Low complexity" evidence="8">
    <location>
        <begin position="33"/>
        <end position="45"/>
    </location>
</feature>
<reference evidence="10 11" key="1">
    <citation type="submission" date="2016-07" db="EMBL/GenBank/DDBJ databases">
        <title>Pervasive Adenine N6-methylation of Active Genes in Fungi.</title>
        <authorList>
            <consortium name="DOE Joint Genome Institute"/>
            <person name="Mondo S.J."/>
            <person name="Dannebaum R.O."/>
            <person name="Kuo R.C."/>
            <person name="Labutti K."/>
            <person name="Haridas S."/>
            <person name="Kuo A."/>
            <person name="Salamov A."/>
            <person name="Ahrendt S.R."/>
            <person name="Lipzen A."/>
            <person name="Sullivan W."/>
            <person name="Andreopoulos W.B."/>
            <person name="Clum A."/>
            <person name="Lindquist E."/>
            <person name="Daum C."/>
            <person name="Ramamoorthy G.K."/>
            <person name="Gryganskyi A."/>
            <person name="Culley D."/>
            <person name="Magnuson J.K."/>
            <person name="James T.Y."/>
            <person name="O'Malley M.A."/>
            <person name="Stajich J.E."/>
            <person name="Spatafora J.W."/>
            <person name="Visel A."/>
            <person name="Grigoriev I.V."/>
        </authorList>
    </citation>
    <scope>NUCLEOTIDE SEQUENCE [LARGE SCALE GENOMIC DNA]</scope>
    <source>
        <strain evidence="10 11">NRRL 1336</strain>
    </source>
</reference>
<keyword evidence="2" id="KW-0678">Repressor</keyword>
<evidence type="ECO:0000256" key="8">
    <source>
        <dbReference type="SAM" id="MobiDB-lite"/>
    </source>
</evidence>
<keyword evidence="11" id="KW-1185">Reference proteome</keyword>
<feature type="region of interest" description="Disordered" evidence="8">
    <location>
        <begin position="1"/>
        <end position="84"/>
    </location>
</feature>
<dbReference type="PROSITE" id="PS51477">
    <property type="entry name" value="PAH"/>
    <property type="match status" value="3"/>
</dbReference>
<dbReference type="AlphaFoldDB" id="A0A1X2J0C9"/>